<organism evidence="1 2">
    <name type="scientific">Limnoglobus roseus</name>
    <dbReference type="NCBI Taxonomy" id="2598579"/>
    <lineage>
        <taxon>Bacteria</taxon>
        <taxon>Pseudomonadati</taxon>
        <taxon>Planctomycetota</taxon>
        <taxon>Planctomycetia</taxon>
        <taxon>Gemmatales</taxon>
        <taxon>Gemmataceae</taxon>
        <taxon>Limnoglobus</taxon>
    </lineage>
</organism>
<proteinExistence type="predicted"/>
<sequence>MDRAFVLLMLTAQLTAAEPPPKAVAGVTALYFPTKVGAQRVYAATAGGNTIEERSTVTGVVEKDGGWRVTEMDDGISSNPLGTDTTYLVSGSGVTLVARGGKDVTAAHRCLVLPAKVGDT</sequence>
<dbReference type="KEGG" id="lrs:PX52LOC_07664"/>
<dbReference type="AlphaFoldDB" id="A0A5C1AMB5"/>
<dbReference type="EMBL" id="CP042425">
    <property type="protein sequence ID" value="QEL20559.1"/>
    <property type="molecule type" value="Genomic_DNA"/>
</dbReference>
<protein>
    <submittedName>
        <fullName evidence="1">Uncharacterized protein</fullName>
    </submittedName>
</protein>
<dbReference type="Proteomes" id="UP000324974">
    <property type="component" value="Chromosome"/>
</dbReference>
<accession>A0A5C1AMB5</accession>
<evidence type="ECO:0000313" key="2">
    <source>
        <dbReference type="Proteomes" id="UP000324974"/>
    </source>
</evidence>
<dbReference type="RefSeq" id="WP_149114843.1">
    <property type="nucleotide sequence ID" value="NZ_CP042425.1"/>
</dbReference>
<name>A0A5C1AMB5_9BACT</name>
<reference evidence="2" key="1">
    <citation type="submission" date="2019-08" db="EMBL/GenBank/DDBJ databases">
        <title>Limnoglobus roseus gen. nov., sp. nov., a novel freshwater planctomycete with a giant genome from the family Gemmataceae.</title>
        <authorList>
            <person name="Kulichevskaya I.S."/>
            <person name="Naumoff D.G."/>
            <person name="Miroshnikov K."/>
            <person name="Ivanova A."/>
            <person name="Philippov D.A."/>
            <person name="Hakobyan A."/>
            <person name="Rijpstra I.C."/>
            <person name="Sinninghe Damste J.S."/>
            <person name="Liesack W."/>
            <person name="Dedysh S.N."/>
        </authorList>
    </citation>
    <scope>NUCLEOTIDE SEQUENCE [LARGE SCALE GENOMIC DNA]</scope>
    <source>
        <strain evidence="2">PX52</strain>
    </source>
</reference>
<gene>
    <name evidence="1" type="ORF">PX52LOC_07664</name>
</gene>
<keyword evidence="2" id="KW-1185">Reference proteome</keyword>
<evidence type="ECO:0000313" key="1">
    <source>
        <dbReference type="EMBL" id="QEL20559.1"/>
    </source>
</evidence>